<keyword evidence="1" id="KW-0547">Nucleotide-binding</keyword>
<dbReference type="InterPro" id="IPR029047">
    <property type="entry name" value="HSP70_peptide-bd_sf"/>
</dbReference>
<dbReference type="Proteomes" id="UP000238479">
    <property type="component" value="Chromosome 1"/>
</dbReference>
<dbReference type="Gramene" id="PRQ59117">
    <property type="protein sequence ID" value="PRQ59117"/>
    <property type="gene ID" value="RchiOBHm_Chr1g0366641"/>
</dbReference>
<dbReference type="EMBL" id="PDCK01000039">
    <property type="protein sequence ID" value="PRQ59117.1"/>
    <property type="molecule type" value="Genomic_DNA"/>
</dbReference>
<dbReference type="PROSITE" id="PS01036">
    <property type="entry name" value="HSP70_3"/>
    <property type="match status" value="1"/>
</dbReference>
<dbReference type="FunFam" id="3.90.640.10:FF:000002">
    <property type="entry name" value="Heat shock 70 kDa"/>
    <property type="match status" value="1"/>
</dbReference>
<dbReference type="Gene3D" id="2.60.34.10">
    <property type="entry name" value="Substrate Binding Domain Of DNAk, Chain A, domain 1"/>
    <property type="match status" value="1"/>
</dbReference>
<accession>A0A2P6SKB1</accession>
<comment type="caution">
    <text evidence="3">The sequence shown here is derived from an EMBL/GenBank/DDBJ whole genome shotgun (WGS) entry which is preliminary data.</text>
</comment>
<dbReference type="STRING" id="74649.A0A2P6SKB1"/>
<keyword evidence="4" id="KW-1185">Reference proteome</keyword>
<protein>
    <submittedName>
        <fullName evidence="3">Putative Heat shock protein 70 family</fullName>
    </submittedName>
</protein>
<evidence type="ECO:0000256" key="2">
    <source>
        <dbReference type="ARBA" id="ARBA00022840"/>
    </source>
</evidence>
<keyword evidence="2" id="KW-0067">ATP-binding</keyword>
<dbReference type="InterPro" id="IPR043129">
    <property type="entry name" value="ATPase_NBD"/>
</dbReference>
<dbReference type="GO" id="GO:0140662">
    <property type="term" value="F:ATP-dependent protein folding chaperone"/>
    <property type="evidence" value="ECO:0007669"/>
    <property type="project" value="InterPro"/>
</dbReference>
<dbReference type="InterPro" id="IPR018181">
    <property type="entry name" value="Heat_shock_70_CS"/>
</dbReference>
<dbReference type="OMA" id="IVINNAX"/>
<evidence type="ECO:0000313" key="4">
    <source>
        <dbReference type="Proteomes" id="UP000238479"/>
    </source>
</evidence>
<dbReference type="Gene3D" id="3.30.420.40">
    <property type="match status" value="1"/>
</dbReference>
<dbReference type="AlphaFoldDB" id="A0A2P6SKB1"/>
<reference evidence="3 4" key="1">
    <citation type="journal article" date="2018" name="Nat. Genet.">
        <title>The Rosa genome provides new insights in the design of modern roses.</title>
        <authorList>
            <person name="Bendahmane M."/>
        </authorList>
    </citation>
    <scope>NUCLEOTIDE SEQUENCE [LARGE SCALE GENOMIC DNA]</scope>
    <source>
        <strain evidence="4">cv. Old Blush</strain>
    </source>
</reference>
<gene>
    <name evidence="3" type="ORF">RchiOBHm_Chr1g0366641</name>
</gene>
<dbReference type="PANTHER" id="PTHR19375">
    <property type="entry name" value="HEAT SHOCK PROTEIN 70KDA"/>
    <property type="match status" value="1"/>
</dbReference>
<evidence type="ECO:0000256" key="1">
    <source>
        <dbReference type="ARBA" id="ARBA00022741"/>
    </source>
</evidence>
<dbReference type="Pfam" id="PF00012">
    <property type="entry name" value="HSP70"/>
    <property type="match status" value="1"/>
</dbReference>
<evidence type="ECO:0000313" key="3">
    <source>
        <dbReference type="EMBL" id="PRQ59117.1"/>
    </source>
</evidence>
<dbReference type="SUPFAM" id="SSF100920">
    <property type="entry name" value="Heat shock protein 70kD (HSP70), peptide-binding domain"/>
    <property type="match status" value="1"/>
</dbReference>
<dbReference type="PRINTS" id="PR00301">
    <property type="entry name" value="HEATSHOCK70"/>
</dbReference>
<keyword evidence="3" id="KW-0346">Stress response</keyword>
<dbReference type="InterPro" id="IPR013126">
    <property type="entry name" value="Hsp_70_fam"/>
</dbReference>
<dbReference type="Gene3D" id="3.90.640.10">
    <property type="entry name" value="Actin, Chain A, domain 4"/>
    <property type="match status" value="1"/>
</dbReference>
<organism evidence="3 4">
    <name type="scientific">Rosa chinensis</name>
    <name type="common">China rose</name>
    <dbReference type="NCBI Taxonomy" id="74649"/>
    <lineage>
        <taxon>Eukaryota</taxon>
        <taxon>Viridiplantae</taxon>
        <taxon>Streptophyta</taxon>
        <taxon>Embryophyta</taxon>
        <taxon>Tracheophyta</taxon>
        <taxon>Spermatophyta</taxon>
        <taxon>Magnoliopsida</taxon>
        <taxon>eudicotyledons</taxon>
        <taxon>Gunneridae</taxon>
        <taxon>Pentapetalae</taxon>
        <taxon>rosids</taxon>
        <taxon>fabids</taxon>
        <taxon>Rosales</taxon>
        <taxon>Rosaceae</taxon>
        <taxon>Rosoideae</taxon>
        <taxon>Rosoideae incertae sedis</taxon>
        <taxon>Rosa</taxon>
    </lineage>
</organism>
<sequence>MVNYCVKQFKRKHNLDLSGNSRALSRLRNTCEKAKRRLSFMTETDIEIDCLHQGIDFYTSITRGKFEQLNMDFFNKCVELVEKCLEDANMGKSSVHDVVLAGGSSRIPKVQQILQDLFQGMELCKGINPDEALQDFTLLDVTPFSLGVETGFEGNMTVLIPKNTTIPVMKNQYLTTTCDNQVAARFRIYEGESAIAVDNNLLGEFLRHGIPPAPKGVPQLNTCFHIDCNGLLSVFVE</sequence>
<dbReference type="SUPFAM" id="SSF53067">
    <property type="entry name" value="Actin-like ATPase domain"/>
    <property type="match status" value="1"/>
</dbReference>
<dbReference type="GO" id="GO:0005524">
    <property type="term" value="F:ATP binding"/>
    <property type="evidence" value="ECO:0007669"/>
    <property type="project" value="UniProtKB-KW"/>
</dbReference>
<proteinExistence type="predicted"/>
<name>A0A2P6SKB1_ROSCH</name>